<organism evidence="2 3">
    <name type="scientific">Rotaria sordida</name>
    <dbReference type="NCBI Taxonomy" id="392033"/>
    <lineage>
        <taxon>Eukaryota</taxon>
        <taxon>Metazoa</taxon>
        <taxon>Spiralia</taxon>
        <taxon>Gnathifera</taxon>
        <taxon>Rotifera</taxon>
        <taxon>Eurotatoria</taxon>
        <taxon>Bdelloidea</taxon>
        <taxon>Philodinida</taxon>
        <taxon>Philodinidae</taxon>
        <taxon>Rotaria</taxon>
    </lineage>
</organism>
<dbReference type="Proteomes" id="UP000663854">
    <property type="component" value="Unassembled WGS sequence"/>
</dbReference>
<comment type="caution">
    <text evidence="2">The sequence shown here is derived from an EMBL/GenBank/DDBJ whole genome shotgun (WGS) entry which is preliminary data.</text>
</comment>
<dbReference type="Proteomes" id="UP000663870">
    <property type="component" value="Unassembled WGS sequence"/>
</dbReference>
<dbReference type="Gene3D" id="3.60.10.10">
    <property type="entry name" value="Endonuclease/exonuclease/phosphatase"/>
    <property type="match status" value="2"/>
</dbReference>
<gene>
    <name evidence="2" type="ORF">JXQ802_LOCUS16532</name>
    <name evidence="1" type="ORF">PYM288_LOCUS13608</name>
</gene>
<name>A0A814K9W6_9BILA</name>
<dbReference type="AlphaFoldDB" id="A0A814K9W6"/>
<dbReference type="SUPFAM" id="SSF56219">
    <property type="entry name" value="DNase I-like"/>
    <property type="match status" value="1"/>
</dbReference>
<evidence type="ECO:0000313" key="3">
    <source>
        <dbReference type="Proteomes" id="UP000663870"/>
    </source>
</evidence>
<sequence length="420" mass="48185">MYSLMFIYFFSIISVIICTRSRTNVMRLATWNIGLEEQLAYERTPSIIKAIREKNIDILCLQEVWGGPQILREIYQNVKDIYPHFEVVNDNMRDYISRTQLPTQIYSPACLASQITRTQICLATYCSDVNDEAQLVCAVTKCSTQILALFLNRKCWACIFDRFVSRRDPLGMNYCGAVNLPQLISTSSSISPNSTEAPWDHTIGLMILAKSQYPLKKLAANLYSEFYMAPRGYIIVSQENKQLIIANIHAATVDISFPHAPIGTFLNNKYGSWSDENKAQIIELESLVWNFLRNNKQKYKNAIMAGDFNTGIANFEHNVLATQPDSWNYIHRLHDTDGSTRWYDDYSEMHSLCTGCAGNLVFEYTNNYIYDHIFTYGDLFDSSKLFTRRIFDDRIKINSTNGMVITNLSDHCGIELITMC</sequence>
<dbReference type="InterPro" id="IPR036691">
    <property type="entry name" value="Endo/exonu/phosph_ase_sf"/>
</dbReference>
<dbReference type="EMBL" id="CAJNOL010000403">
    <property type="protein sequence ID" value="CAF1048635.1"/>
    <property type="molecule type" value="Genomic_DNA"/>
</dbReference>
<proteinExistence type="predicted"/>
<keyword evidence="3" id="KW-1185">Reference proteome</keyword>
<reference evidence="2" key="1">
    <citation type="submission" date="2021-02" db="EMBL/GenBank/DDBJ databases">
        <authorList>
            <person name="Nowell W R."/>
        </authorList>
    </citation>
    <scope>NUCLEOTIDE SEQUENCE</scope>
</reference>
<accession>A0A814K9W6</accession>
<evidence type="ECO:0000313" key="1">
    <source>
        <dbReference type="EMBL" id="CAF0980867.1"/>
    </source>
</evidence>
<evidence type="ECO:0008006" key="4">
    <source>
        <dbReference type="Google" id="ProtNLM"/>
    </source>
</evidence>
<evidence type="ECO:0000313" key="2">
    <source>
        <dbReference type="EMBL" id="CAF1048635.1"/>
    </source>
</evidence>
<dbReference type="EMBL" id="CAJNOH010000278">
    <property type="protein sequence ID" value="CAF0980867.1"/>
    <property type="molecule type" value="Genomic_DNA"/>
</dbReference>
<protein>
    <recommendedName>
        <fullName evidence="4">Endonuclease/exonuclease/phosphatase domain-containing protein</fullName>
    </recommendedName>
</protein>